<evidence type="ECO:0000313" key="2">
    <source>
        <dbReference type="Proteomes" id="UP001056120"/>
    </source>
</evidence>
<reference evidence="1 2" key="2">
    <citation type="journal article" date="2022" name="Mol. Ecol. Resour.">
        <title>The genomes of chicory, endive, great burdock and yacon provide insights into Asteraceae paleo-polyploidization history and plant inulin production.</title>
        <authorList>
            <person name="Fan W."/>
            <person name="Wang S."/>
            <person name="Wang H."/>
            <person name="Wang A."/>
            <person name="Jiang F."/>
            <person name="Liu H."/>
            <person name="Zhao H."/>
            <person name="Xu D."/>
            <person name="Zhang Y."/>
        </authorList>
    </citation>
    <scope>NUCLEOTIDE SEQUENCE [LARGE SCALE GENOMIC DNA]</scope>
    <source>
        <strain evidence="2">cv. Yunnan</strain>
        <tissue evidence="1">Leaves</tissue>
    </source>
</reference>
<name>A0ACB9J759_9ASTR</name>
<dbReference type="EMBL" id="CM042022">
    <property type="protein sequence ID" value="KAI3815605.1"/>
    <property type="molecule type" value="Genomic_DNA"/>
</dbReference>
<evidence type="ECO:0000313" key="1">
    <source>
        <dbReference type="EMBL" id="KAI3815605.1"/>
    </source>
</evidence>
<organism evidence="1 2">
    <name type="scientific">Smallanthus sonchifolius</name>
    <dbReference type="NCBI Taxonomy" id="185202"/>
    <lineage>
        <taxon>Eukaryota</taxon>
        <taxon>Viridiplantae</taxon>
        <taxon>Streptophyta</taxon>
        <taxon>Embryophyta</taxon>
        <taxon>Tracheophyta</taxon>
        <taxon>Spermatophyta</taxon>
        <taxon>Magnoliopsida</taxon>
        <taxon>eudicotyledons</taxon>
        <taxon>Gunneridae</taxon>
        <taxon>Pentapetalae</taxon>
        <taxon>asterids</taxon>
        <taxon>campanulids</taxon>
        <taxon>Asterales</taxon>
        <taxon>Asteraceae</taxon>
        <taxon>Asteroideae</taxon>
        <taxon>Heliantheae alliance</taxon>
        <taxon>Millerieae</taxon>
        <taxon>Smallanthus</taxon>
    </lineage>
</organism>
<gene>
    <name evidence="1" type="ORF">L1987_15279</name>
</gene>
<protein>
    <submittedName>
        <fullName evidence="1">Uncharacterized protein</fullName>
    </submittedName>
</protein>
<proteinExistence type="predicted"/>
<sequence length="207" mass="23498">MARVGEVAYRLELPDELSGIHPTFHVSHLRKSEVTLLDLCLGQPILAYQMARHVEYKHNQFWDTVHSYTDVEPHVLRATVNNTKIAISEDTIRAALTLGGAAEDPISYPNPLIIGCFQRMGYRGCPNDTQSRKGGLVGEWRYFMHVIIQCLSPRKAGTDGLKTALQAAMVALTLNKRFNFARYIYREMVMQITHAEGQGFLMYPRFI</sequence>
<reference evidence="2" key="1">
    <citation type="journal article" date="2022" name="Mol. Ecol. Resour.">
        <title>The genomes of chicory, endive, great burdock and yacon provide insights into Asteraceae palaeo-polyploidization history and plant inulin production.</title>
        <authorList>
            <person name="Fan W."/>
            <person name="Wang S."/>
            <person name="Wang H."/>
            <person name="Wang A."/>
            <person name="Jiang F."/>
            <person name="Liu H."/>
            <person name="Zhao H."/>
            <person name="Xu D."/>
            <person name="Zhang Y."/>
        </authorList>
    </citation>
    <scope>NUCLEOTIDE SEQUENCE [LARGE SCALE GENOMIC DNA]</scope>
    <source>
        <strain evidence="2">cv. Yunnan</strain>
    </source>
</reference>
<dbReference type="Proteomes" id="UP001056120">
    <property type="component" value="Linkage Group LG05"/>
</dbReference>
<keyword evidence="2" id="KW-1185">Reference proteome</keyword>
<accession>A0ACB9J759</accession>
<comment type="caution">
    <text evidence="1">The sequence shown here is derived from an EMBL/GenBank/DDBJ whole genome shotgun (WGS) entry which is preliminary data.</text>
</comment>